<comment type="caution">
    <text evidence="6">Lacks conserved residue(s) required for the propagation of feature annotation.</text>
</comment>
<accession>A0ABT7V2L2</accession>
<dbReference type="HAMAP" id="MF_00074">
    <property type="entry name" value="16SrRNA_methyltr_G"/>
    <property type="match status" value="1"/>
</dbReference>
<dbReference type="RefSeq" id="WP_289510914.1">
    <property type="nucleotide sequence ID" value="NZ_JAUDEA010000004.1"/>
</dbReference>
<evidence type="ECO:0000313" key="7">
    <source>
        <dbReference type="EMBL" id="MDM8270818.1"/>
    </source>
</evidence>
<evidence type="ECO:0000256" key="2">
    <source>
        <dbReference type="ARBA" id="ARBA00022552"/>
    </source>
</evidence>
<evidence type="ECO:0000256" key="6">
    <source>
        <dbReference type="HAMAP-Rule" id="MF_00074"/>
    </source>
</evidence>
<feature type="binding site" evidence="6">
    <location>
        <begin position="132"/>
        <end position="133"/>
    </location>
    <ligand>
        <name>S-adenosyl-L-methionine</name>
        <dbReference type="ChEBI" id="CHEBI:59789"/>
    </ligand>
</feature>
<dbReference type="PIRSF" id="PIRSF003078">
    <property type="entry name" value="GidB"/>
    <property type="match status" value="1"/>
</dbReference>
<dbReference type="NCBIfam" id="TIGR00138">
    <property type="entry name" value="rsmG_gidB"/>
    <property type="match status" value="1"/>
</dbReference>
<comment type="similarity">
    <text evidence="6">Belongs to the methyltransferase superfamily. RNA methyltransferase RsmG family.</text>
</comment>
<feature type="binding site" evidence="6">
    <location>
        <position position="149"/>
    </location>
    <ligand>
        <name>S-adenosyl-L-methionine</name>
        <dbReference type="ChEBI" id="CHEBI:59789"/>
    </ligand>
</feature>
<feature type="binding site" evidence="6">
    <location>
        <position position="87"/>
    </location>
    <ligand>
        <name>S-adenosyl-L-methionine</name>
        <dbReference type="ChEBI" id="CHEBI:59789"/>
    </ligand>
</feature>
<dbReference type="PANTHER" id="PTHR31760">
    <property type="entry name" value="S-ADENOSYL-L-METHIONINE-DEPENDENT METHYLTRANSFERASES SUPERFAMILY PROTEIN"/>
    <property type="match status" value="1"/>
</dbReference>
<evidence type="ECO:0000256" key="5">
    <source>
        <dbReference type="ARBA" id="ARBA00022691"/>
    </source>
</evidence>
<keyword evidence="5 6" id="KW-0949">S-adenosyl-L-methionine</keyword>
<dbReference type="Gene3D" id="3.40.50.150">
    <property type="entry name" value="Vaccinia Virus protein VP39"/>
    <property type="match status" value="1"/>
</dbReference>
<reference evidence="8" key="1">
    <citation type="submission" date="2023-06" db="EMBL/GenBank/DDBJ databases">
        <title>Identification and characterization of horizontal gene transfer across gut microbiota members of farm animals based on homology search.</title>
        <authorList>
            <person name="Zeman M."/>
            <person name="Kubasova T."/>
            <person name="Jahodarova E."/>
            <person name="Nykrynova M."/>
            <person name="Rychlik I."/>
        </authorList>
    </citation>
    <scope>NUCLEOTIDE SEQUENCE [LARGE SCALE GENOMIC DNA]</scope>
    <source>
        <strain evidence="8">153_Feed</strain>
    </source>
</reference>
<evidence type="ECO:0000313" key="8">
    <source>
        <dbReference type="Proteomes" id="UP001529256"/>
    </source>
</evidence>
<keyword evidence="8" id="KW-1185">Reference proteome</keyword>
<reference evidence="7 8" key="2">
    <citation type="submission" date="2023-06" db="EMBL/GenBank/DDBJ databases">
        <title>Identification and characterization of horizontal gene transfer across gut microbiota members of farm animals based on homology search.</title>
        <authorList>
            <person name="Schwarzerova J."/>
            <person name="Nykrynova M."/>
            <person name="Jureckova K."/>
            <person name="Cejkova D."/>
            <person name="Rychlik I."/>
        </authorList>
    </citation>
    <scope>NUCLEOTIDE SEQUENCE [LARGE SCALE GENOMIC DNA]</scope>
    <source>
        <strain evidence="7 8">153_Feed</strain>
    </source>
</reference>
<dbReference type="GO" id="GO:0032259">
    <property type="term" value="P:methylation"/>
    <property type="evidence" value="ECO:0007669"/>
    <property type="project" value="UniProtKB-KW"/>
</dbReference>
<keyword evidence="3 6" id="KW-0489">Methyltransferase</keyword>
<comment type="subcellular location">
    <subcellularLocation>
        <location evidence="6">Cytoplasm</location>
    </subcellularLocation>
</comment>
<proteinExistence type="inferred from homology"/>
<sequence>MEETLVAQLLDEIASYGIACDEAAARRMIRHLLLVIEKNKVVNLTRITNPAEAVTLHCLDSILPLAVEGVGNRSFSSFLDLGTGAGFPGIPFGIMTGSAGVLIDSVGKKVAAVSEFIDALGLDNLYAEHVRVEEYAARKPGSCDLVLARAVAQTNVLVEYASPLLSGHGLLVVEKGRPEESELVAAQRAAELCGMSLVSQNGFELTRELGHREILVFEKSGKPRLKLPRRVGVAKHEPLGF</sequence>
<evidence type="ECO:0000256" key="1">
    <source>
        <dbReference type="ARBA" id="ARBA00022490"/>
    </source>
</evidence>
<dbReference type="GO" id="GO:0008168">
    <property type="term" value="F:methyltransferase activity"/>
    <property type="evidence" value="ECO:0007669"/>
    <property type="project" value="UniProtKB-KW"/>
</dbReference>
<evidence type="ECO:0000256" key="3">
    <source>
        <dbReference type="ARBA" id="ARBA00022603"/>
    </source>
</evidence>
<gene>
    <name evidence="6 7" type="primary">rsmG</name>
    <name evidence="7" type="ORF">QUW25_03885</name>
</gene>
<reference evidence="7 8" key="3">
    <citation type="submission" date="2023-06" db="EMBL/GenBank/DDBJ databases">
        <authorList>
            <person name="Zeman M."/>
            <person name="Kubasova T."/>
            <person name="Jahodarova E."/>
            <person name="Nykrynova M."/>
            <person name="Rychlik I."/>
        </authorList>
    </citation>
    <scope>NUCLEOTIDE SEQUENCE [LARGE SCALE GENOMIC DNA]</scope>
    <source>
        <strain evidence="7 8">153_Feed</strain>
    </source>
</reference>
<comment type="caution">
    <text evidence="7">The sequence shown here is derived from an EMBL/GenBank/DDBJ whole genome shotgun (WGS) entry which is preliminary data.</text>
</comment>
<dbReference type="Proteomes" id="UP001529256">
    <property type="component" value="Unassembled WGS sequence"/>
</dbReference>
<name>A0ABT7V2L2_9ACTN</name>
<comment type="function">
    <text evidence="6">Specifically methylates the N7 position of a guanine in 16S rRNA.</text>
</comment>
<feature type="binding site" evidence="6">
    <location>
        <position position="82"/>
    </location>
    <ligand>
        <name>S-adenosyl-L-methionine</name>
        <dbReference type="ChEBI" id="CHEBI:59789"/>
    </ligand>
</feature>
<organism evidence="7 8">
    <name type="scientific">Thermophilibacter provencensis</name>
    <dbReference type="NCBI Taxonomy" id="1852386"/>
    <lineage>
        <taxon>Bacteria</taxon>
        <taxon>Bacillati</taxon>
        <taxon>Actinomycetota</taxon>
        <taxon>Coriobacteriia</taxon>
        <taxon>Coriobacteriales</taxon>
        <taxon>Atopobiaceae</taxon>
        <taxon>Thermophilibacter</taxon>
    </lineage>
</organism>
<dbReference type="EC" id="2.1.1.-" evidence="6"/>
<dbReference type="InterPro" id="IPR003682">
    <property type="entry name" value="rRNA_ssu_MeTfrase_G"/>
</dbReference>
<keyword evidence="4 6" id="KW-0808">Transferase</keyword>
<protein>
    <recommendedName>
        <fullName evidence="6">Ribosomal RNA small subunit methyltransferase G</fullName>
        <ecNumber evidence="6">2.1.1.-</ecNumber>
    </recommendedName>
    <alternativeName>
        <fullName evidence="6">16S rRNA 7-methylguanosine methyltransferase</fullName>
        <shortName evidence="6">16S rRNA m7G methyltransferase</shortName>
    </alternativeName>
</protein>
<dbReference type="EMBL" id="JAUDEA010000004">
    <property type="protein sequence ID" value="MDM8270818.1"/>
    <property type="molecule type" value="Genomic_DNA"/>
</dbReference>
<dbReference type="Pfam" id="PF02527">
    <property type="entry name" value="GidB"/>
    <property type="match status" value="1"/>
</dbReference>
<evidence type="ECO:0000256" key="4">
    <source>
        <dbReference type="ARBA" id="ARBA00022679"/>
    </source>
</evidence>
<dbReference type="SUPFAM" id="SSF53335">
    <property type="entry name" value="S-adenosyl-L-methionine-dependent methyltransferases"/>
    <property type="match status" value="1"/>
</dbReference>
<dbReference type="PANTHER" id="PTHR31760:SF0">
    <property type="entry name" value="S-ADENOSYL-L-METHIONINE-DEPENDENT METHYLTRANSFERASES SUPERFAMILY PROTEIN"/>
    <property type="match status" value="1"/>
</dbReference>
<keyword evidence="2 6" id="KW-0698">rRNA processing</keyword>
<keyword evidence="1 6" id="KW-0963">Cytoplasm</keyword>
<dbReference type="InterPro" id="IPR029063">
    <property type="entry name" value="SAM-dependent_MTases_sf"/>
</dbReference>